<feature type="transmembrane region" description="Helical" evidence="5">
    <location>
        <begin position="138"/>
        <end position="155"/>
    </location>
</feature>
<feature type="transmembrane region" description="Helical" evidence="5">
    <location>
        <begin position="44"/>
        <end position="64"/>
    </location>
</feature>
<dbReference type="InterPro" id="IPR052114">
    <property type="entry name" value="ER_autophagy_membrane_reg"/>
</dbReference>
<dbReference type="RefSeq" id="XP_028830861.1">
    <property type="nucleotide sequence ID" value="XM_028975028.1"/>
</dbReference>
<dbReference type="InterPro" id="IPR057282">
    <property type="entry name" value="RETREG1-3-like_RHD"/>
</dbReference>
<dbReference type="GeneID" id="114787172"/>
<reference evidence="7" key="3">
    <citation type="submission" date="2025-09" db="UniProtKB">
        <authorList>
            <consortium name="Ensembl"/>
        </authorList>
    </citation>
    <scope>IDENTIFICATION</scope>
</reference>
<keyword evidence="4 5" id="KW-0472">Membrane</keyword>
<evidence type="ECO:0000256" key="5">
    <source>
        <dbReference type="SAM" id="Phobius"/>
    </source>
</evidence>
<evidence type="ECO:0000313" key="8">
    <source>
        <dbReference type="Proteomes" id="UP000694580"/>
    </source>
</evidence>
<feature type="domain" description="RETREG1-3/ARL6IP-like N-terminal reticulon-homology" evidence="6">
    <location>
        <begin position="26"/>
        <end position="177"/>
    </location>
</feature>
<evidence type="ECO:0000256" key="2">
    <source>
        <dbReference type="ARBA" id="ARBA00022692"/>
    </source>
</evidence>
<dbReference type="AlphaFoldDB" id="A0AAY4CR34"/>
<feature type="transmembrane region" description="Helical" evidence="5">
    <location>
        <begin position="70"/>
        <end position="94"/>
    </location>
</feature>
<dbReference type="PANTHER" id="PTHR20952">
    <property type="entry name" value="ADP-RIBOSYLATION-LIKE FACTOR 6-INTERACTING PROTEIN"/>
    <property type="match status" value="1"/>
</dbReference>
<feature type="transmembrane region" description="Helical" evidence="5">
    <location>
        <begin position="161"/>
        <end position="183"/>
    </location>
</feature>
<keyword evidence="8" id="KW-1185">Reference proteome</keyword>
<dbReference type="Ensembl" id="ENSDCDT00010043880.1">
    <property type="protein sequence ID" value="ENSDCDP00010035159.1"/>
    <property type="gene ID" value="ENSDCDG00010022690.1"/>
</dbReference>
<evidence type="ECO:0000313" key="7">
    <source>
        <dbReference type="Ensembl" id="ENSDCDP00010035159.1"/>
    </source>
</evidence>
<proteinExistence type="predicted"/>
<evidence type="ECO:0000256" key="4">
    <source>
        <dbReference type="ARBA" id="ARBA00023136"/>
    </source>
</evidence>
<dbReference type="PANTHER" id="PTHR20952:SF0">
    <property type="entry name" value="ADP-RIBOSYLATION FACTOR-LIKE PROTEIN 6-INTERACTING PROTEIN 1"/>
    <property type="match status" value="1"/>
</dbReference>
<name>A0AAY4CR34_9TELE</name>
<dbReference type="GeneTree" id="ENSGT00940000154937"/>
<dbReference type="GO" id="GO:0006613">
    <property type="term" value="P:cotranslational protein targeting to membrane"/>
    <property type="evidence" value="ECO:0007669"/>
    <property type="project" value="TreeGrafter"/>
</dbReference>
<comment type="subcellular location">
    <subcellularLocation>
        <location evidence="1">Membrane</location>
        <topology evidence="1">Multi-pass membrane protein</topology>
    </subcellularLocation>
</comment>
<sequence>MEDERSADVPDQGSDACARLEELLQPWGAALLSLDRLLLWRRKLLHPAALVASSSAFFLLLYYLDPPVLTGISCAVVVLCLVDYLMPILVSVLFGSNKWSSEQQLRFHEICLNLIRMCRCMKHCWDSLSNFKHRRPKTYFLTVISTLLLMAWIGQQFHNLLLSYFIVTFILLLPGVSMFVSKYTRMVTGIFRRGKKSN</sequence>
<dbReference type="GO" id="GO:0005784">
    <property type="term" value="C:Sec61 translocon complex"/>
    <property type="evidence" value="ECO:0007669"/>
    <property type="project" value="TreeGrafter"/>
</dbReference>
<accession>A0AAY4CR34</accession>
<keyword evidence="2 5" id="KW-0812">Transmembrane</keyword>
<dbReference type="Pfam" id="PF24456">
    <property type="entry name" value="RHD_RETREG1-3"/>
    <property type="match status" value="1"/>
</dbReference>
<reference evidence="7 8" key="1">
    <citation type="submission" date="2020-06" db="EMBL/GenBank/DDBJ databases">
        <authorList>
            <consortium name="Wellcome Sanger Institute Data Sharing"/>
        </authorList>
    </citation>
    <scope>NUCLEOTIDE SEQUENCE [LARGE SCALE GENOMIC DNA]</scope>
</reference>
<evidence type="ECO:0000256" key="1">
    <source>
        <dbReference type="ARBA" id="ARBA00004141"/>
    </source>
</evidence>
<evidence type="ECO:0000256" key="3">
    <source>
        <dbReference type="ARBA" id="ARBA00022989"/>
    </source>
</evidence>
<keyword evidence="3 5" id="KW-1133">Transmembrane helix</keyword>
<organism evidence="7 8">
    <name type="scientific">Denticeps clupeoides</name>
    <name type="common">denticle herring</name>
    <dbReference type="NCBI Taxonomy" id="299321"/>
    <lineage>
        <taxon>Eukaryota</taxon>
        <taxon>Metazoa</taxon>
        <taxon>Chordata</taxon>
        <taxon>Craniata</taxon>
        <taxon>Vertebrata</taxon>
        <taxon>Euteleostomi</taxon>
        <taxon>Actinopterygii</taxon>
        <taxon>Neopterygii</taxon>
        <taxon>Teleostei</taxon>
        <taxon>Clupei</taxon>
        <taxon>Clupeiformes</taxon>
        <taxon>Denticipitoidei</taxon>
        <taxon>Denticipitidae</taxon>
        <taxon>Denticeps</taxon>
    </lineage>
</organism>
<evidence type="ECO:0000259" key="6">
    <source>
        <dbReference type="Pfam" id="PF24456"/>
    </source>
</evidence>
<gene>
    <name evidence="7" type="primary">LOC114787172</name>
</gene>
<protein>
    <recommendedName>
        <fullName evidence="6">RETREG1-3/ARL6IP-like N-terminal reticulon-homology domain-containing protein</fullName>
    </recommendedName>
</protein>
<dbReference type="Proteomes" id="UP000694580">
    <property type="component" value="Chromosome 3"/>
</dbReference>
<reference evidence="7" key="2">
    <citation type="submission" date="2025-08" db="UniProtKB">
        <authorList>
            <consortium name="Ensembl"/>
        </authorList>
    </citation>
    <scope>IDENTIFICATION</scope>
</reference>